<evidence type="ECO:0000313" key="1">
    <source>
        <dbReference type="EMBL" id="QQM29286.1"/>
    </source>
</evidence>
<dbReference type="EMBL" id="CP066786">
    <property type="protein sequence ID" value="QQM29286.1"/>
    <property type="molecule type" value="Genomic_DNA"/>
</dbReference>
<protein>
    <submittedName>
        <fullName evidence="1">DUF2634 domain-containing protein</fullName>
    </submittedName>
</protein>
<sequence length="119" mass="12833">MSRTAIAIDPMTNDIYLDDAGNLAMVNDAEAIGQHGRQRLQTYSGEWYLDTACGVPWLSDILGQNYDPALAESVVKAELLSTDGVTGIDGFSVSFDRASRGVSIRSITVNTIYDEVATV</sequence>
<reference evidence="1 2" key="1">
    <citation type="submission" date="2020-12" db="EMBL/GenBank/DDBJ databases">
        <authorList>
            <person name="Zheng R.K."/>
            <person name="Sun C.M."/>
        </authorList>
    </citation>
    <scope>NUCLEOTIDE SEQUENCE [LARGE SCALE GENOMIC DNA]</scope>
    <source>
        <strain evidence="1 2">ZRK001</strain>
    </source>
</reference>
<name>A0A7T7KK57_9HYPH</name>
<proteinExistence type="predicted"/>
<dbReference type="Proteomes" id="UP000596083">
    <property type="component" value="Chromosome"/>
</dbReference>
<organism evidence="1 2">
    <name type="scientific">Martelella lutilitoris</name>
    <dbReference type="NCBI Taxonomy" id="2583532"/>
    <lineage>
        <taxon>Bacteria</taxon>
        <taxon>Pseudomonadati</taxon>
        <taxon>Pseudomonadota</taxon>
        <taxon>Alphaproteobacteria</taxon>
        <taxon>Hyphomicrobiales</taxon>
        <taxon>Aurantimonadaceae</taxon>
        <taxon>Martelella</taxon>
    </lineage>
</organism>
<dbReference type="Pfam" id="PF10934">
    <property type="entry name" value="Sheath_initiator"/>
    <property type="match status" value="1"/>
</dbReference>
<gene>
    <name evidence="1" type="ORF">JET14_13210</name>
</gene>
<dbReference type="KEGG" id="mlut:JET14_13210"/>
<evidence type="ECO:0000313" key="2">
    <source>
        <dbReference type="Proteomes" id="UP000596083"/>
    </source>
</evidence>
<accession>A0A7T7KK57</accession>
<dbReference type="AlphaFoldDB" id="A0A7T7KK57"/>
<dbReference type="InterPro" id="IPR020288">
    <property type="entry name" value="Sheath_initiator"/>
</dbReference>
<dbReference type="RefSeq" id="WP_200334108.1">
    <property type="nucleotide sequence ID" value="NZ_CP066786.1"/>
</dbReference>